<protein>
    <submittedName>
        <fullName evidence="2">Uncharacterized protein</fullName>
    </submittedName>
</protein>
<dbReference type="AlphaFoldDB" id="A0A533QQZ2"/>
<reference evidence="2 3" key="1">
    <citation type="submission" date="2019-04" db="EMBL/GenBank/DDBJ databases">
        <title>Genome of a novel bacterium Candidatus Jettenia ecosi reconstructed from metagenome of an anammox bioreactor.</title>
        <authorList>
            <person name="Mardanov A.V."/>
            <person name="Beletsky A.V."/>
            <person name="Ravin N.V."/>
            <person name="Botchkova E.A."/>
            <person name="Litti Y.V."/>
            <person name="Nozhevnikova A.N."/>
        </authorList>
    </citation>
    <scope>NUCLEOTIDE SEQUENCE [LARGE SCALE GENOMIC DNA]</scope>
    <source>
        <strain evidence="2">J2</strain>
    </source>
</reference>
<keyword evidence="1" id="KW-0472">Membrane</keyword>
<evidence type="ECO:0000256" key="1">
    <source>
        <dbReference type="SAM" id="Phobius"/>
    </source>
</evidence>
<comment type="caution">
    <text evidence="2">The sequence shown here is derived from an EMBL/GenBank/DDBJ whole genome shotgun (WGS) entry which is preliminary data.</text>
</comment>
<name>A0A533QQZ2_9BACT</name>
<keyword evidence="1" id="KW-0812">Transmembrane</keyword>
<proteinExistence type="predicted"/>
<keyword evidence="1" id="KW-1133">Transmembrane helix</keyword>
<sequence>MFNFLFQPCLNFFNSLLCFIVYVILLCIVTFSSGSGIFFASVFRYFISLFNSFNSILFLFVVVRLKCI</sequence>
<accession>A0A533QQZ2</accession>
<dbReference type="Proteomes" id="UP000319783">
    <property type="component" value="Unassembled WGS sequence"/>
</dbReference>
<evidence type="ECO:0000313" key="2">
    <source>
        <dbReference type="EMBL" id="TLD43040.1"/>
    </source>
</evidence>
<dbReference type="EMBL" id="SULG01000008">
    <property type="protein sequence ID" value="TLD43040.1"/>
    <property type="molecule type" value="Genomic_DNA"/>
</dbReference>
<feature type="transmembrane region" description="Helical" evidence="1">
    <location>
        <begin position="45"/>
        <end position="65"/>
    </location>
</feature>
<evidence type="ECO:0000313" key="3">
    <source>
        <dbReference type="Proteomes" id="UP000319783"/>
    </source>
</evidence>
<gene>
    <name evidence="2" type="ORF">JETT_0610</name>
</gene>
<organism evidence="2 3">
    <name type="scientific">Candidatus Jettenia ecosi</name>
    <dbReference type="NCBI Taxonomy" id="2494326"/>
    <lineage>
        <taxon>Bacteria</taxon>
        <taxon>Pseudomonadati</taxon>
        <taxon>Planctomycetota</taxon>
        <taxon>Candidatus Brocadiia</taxon>
        <taxon>Candidatus Brocadiales</taxon>
        <taxon>Candidatus Brocadiaceae</taxon>
        <taxon>Candidatus Jettenia</taxon>
    </lineage>
</organism>
<feature type="transmembrane region" description="Helical" evidence="1">
    <location>
        <begin position="12"/>
        <end position="39"/>
    </location>
</feature>